<keyword evidence="9" id="KW-1185">Reference proteome</keyword>
<evidence type="ECO:0000256" key="5">
    <source>
        <dbReference type="PIRNR" id="PIRNR016020"/>
    </source>
</evidence>
<comment type="function">
    <text evidence="5">Catalyzes the interconversion between the alpha and beta anomers from at least three hexose 6-phosphate sugars (Glc6P, Gal6P, and Man6P).</text>
</comment>
<dbReference type="STRING" id="303698.A0A1V6T8H1"/>
<reference evidence="9" key="1">
    <citation type="journal article" date="2017" name="Nat. Microbiol.">
        <title>Global analysis of biosynthetic gene clusters reveals vast potential of secondary metabolite production in Penicillium species.</title>
        <authorList>
            <person name="Nielsen J.C."/>
            <person name="Grijseels S."/>
            <person name="Prigent S."/>
            <person name="Ji B."/>
            <person name="Dainat J."/>
            <person name="Nielsen K.F."/>
            <person name="Frisvad J.C."/>
            <person name="Workman M."/>
            <person name="Nielsen J."/>
        </authorList>
    </citation>
    <scope>NUCLEOTIDE SEQUENCE [LARGE SCALE GENOMIC DNA]</scope>
    <source>
        <strain evidence="9">IBT 24891</strain>
    </source>
</reference>
<feature type="active site" evidence="6">
    <location>
        <position position="211"/>
    </location>
</feature>
<dbReference type="InterPro" id="IPR014718">
    <property type="entry name" value="GH-type_carb-bd"/>
</dbReference>
<dbReference type="OrthoDB" id="1659429at2759"/>
<dbReference type="EC" id="5.1.3.15" evidence="3 5"/>
<evidence type="ECO:0000256" key="2">
    <source>
        <dbReference type="ARBA" id="ARBA00005866"/>
    </source>
</evidence>
<dbReference type="GO" id="GO:0030246">
    <property type="term" value="F:carbohydrate binding"/>
    <property type="evidence" value="ECO:0007669"/>
    <property type="project" value="UniProtKB-UniRule"/>
</dbReference>
<dbReference type="Proteomes" id="UP000191285">
    <property type="component" value="Unassembled WGS sequence"/>
</dbReference>
<sequence length="346" mass="37668">MDRSNKPSAIGVGGSLPQPTISIKDNVVEASLPSGESVTVQLYGATVTSWKCNGQEQLFLSQKAHLDGSKPIRGGIPLVFPVRSIPPAVLAKHHNAHADADADDIQVFGPPPPNHATSSLPQHGFARNSNWEFLGKSASESAETAGKAKADLAVKLDFGLSHSMLTEESRKSWPFEFGLVYSVTLTKDTLETSLQVRNEGKQNFEFQVLMHTYFDIQDISNVRVKNLESKIYADKTRNGSSHTETSAALAITEETDRVYKELDPAVPIIISSAKDDDKPLFSITREGLTDVVVWNPWIEKAKGMADFGPDEAYQNMLCVEAGAVSGWQTLEAGEAWEGGQSIKSRL</sequence>
<dbReference type="Gene3D" id="2.70.98.10">
    <property type="match status" value="1"/>
</dbReference>
<name>A0A1V6T8H1_9EURO</name>
<dbReference type="CDD" id="cd09020">
    <property type="entry name" value="D-hex-6-P-epi_like"/>
    <property type="match status" value="1"/>
</dbReference>
<evidence type="ECO:0000256" key="6">
    <source>
        <dbReference type="PIRSR" id="PIRSR016020-1"/>
    </source>
</evidence>
<dbReference type="PIRSF" id="PIRSF016020">
    <property type="entry name" value="PHexose_mutarotase"/>
    <property type="match status" value="1"/>
</dbReference>
<comment type="similarity">
    <text evidence="2 5">Belongs to the glucose-6-phosphate 1-epimerase family.</text>
</comment>
<accession>A0A1V6T8H1</accession>
<comment type="caution">
    <text evidence="8">The sequence shown here is derived from an EMBL/GenBank/DDBJ whole genome shotgun (WGS) entry which is preliminary data.</text>
</comment>
<feature type="active site" evidence="6">
    <location>
        <position position="320"/>
    </location>
</feature>
<dbReference type="EMBL" id="MLKD01000010">
    <property type="protein sequence ID" value="OQE22648.1"/>
    <property type="molecule type" value="Genomic_DNA"/>
</dbReference>
<dbReference type="SUPFAM" id="SSF74650">
    <property type="entry name" value="Galactose mutarotase-like"/>
    <property type="match status" value="1"/>
</dbReference>
<dbReference type="GO" id="GO:0005737">
    <property type="term" value="C:cytoplasm"/>
    <property type="evidence" value="ECO:0007669"/>
    <property type="project" value="TreeGrafter"/>
</dbReference>
<protein>
    <recommendedName>
        <fullName evidence="3 5">Glucose-6-phosphate 1-epimerase</fullName>
        <ecNumber evidence="3 5">5.1.3.15</ecNumber>
    </recommendedName>
</protein>
<comment type="catalytic activity">
    <reaction evidence="1">
        <text>alpha-D-glucose 6-phosphate = beta-D-glucose 6-phosphate</text>
        <dbReference type="Rhea" id="RHEA:16249"/>
        <dbReference type="ChEBI" id="CHEBI:58225"/>
        <dbReference type="ChEBI" id="CHEBI:58247"/>
        <dbReference type="EC" id="5.1.3.15"/>
    </reaction>
</comment>
<evidence type="ECO:0000256" key="3">
    <source>
        <dbReference type="ARBA" id="ARBA00012083"/>
    </source>
</evidence>
<keyword evidence="4 5" id="KW-0413">Isomerase</keyword>
<feature type="binding site" evidence="7">
    <location>
        <position position="73"/>
    </location>
    <ligand>
        <name>substrate</name>
    </ligand>
</feature>
<gene>
    <name evidence="8" type="ORF">PENSTE_c010G03492</name>
</gene>
<organism evidence="8 9">
    <name type="scientific">Penicillium steckii</name>
    <dbReference type="NCBI Taxonomy" id="303698"/>
    <lineage>
        <taxon>Eukaryota</taxon>
        <taxon>Fungi</taxon>
        <taxon>Dikarya</taxon>
        <taxon>Ascomycota</taxon>
        <taxon>Pezizomycotina</taxon>
        <taxon>Eurotiomycetes</taxon>
        <taxon>Eurotiomycetidae</taxon>
        <taxon>Eurotiales</taxon>
        <taxon>Aspergillaceae</taxon>
        <taxon>Penicillium</taxon>
    </lineage>
</organism>
<dbReference type="AlphaFoldDB" id="A0A1V6T8H1"/>
<evidence type="ECO:0000256" key="7">
    <source>
        <dbReference type="PIRSR" id="PIRSR016020-2"/>
    </source>
</evidence>
<dbReference type="InterPro" id="IPR025532">
    <property type="entry name" value="G6P_1-epimerase"/>
</dbReference>
<dbReference type="GO" id="GO:0005975">
    <property type="term" value="P:carbohydrate metabolic process"/>
    <property type="evidence" value="ECO:0007669"/>
    <property type="project" value="InterPro"/>
</dbReference>
<dbReference type="GO" id="GO:0047938">
    <property type="term" value="F:glucose-6-phosphate 1-epimerase activity"/>
    <property type="evidence" value="ECO:0007669"/>
    <property type="project" value="UniProtKB-UniRule"/>
</dbReference>
<evidence type="ECO:0000313" key="9">
    <source>
        <dbReference type="Proteomes" id="UP000191285"/>
    </source>
</evidence>
<proteinExistence type="inferred from homology"/>
<evidence type="ECO:0000256" key="4">
    <source>
        <dbReference type="ARBA" id="ARBA00023235"/>
    </source>
</evidence>
<dbReference type="Pfam" id="PF01263">
    <property type="entry name" value="Aldose_epim"/>
    <property type="match status" value="1"/>
</dbReference>
<dbReference type="PANTHER" id="PTHR11122">
    <property type="entry name" value="APOSPORY-ASSOCIATED PROTEIN C-RELATED"/>
    <property type="match status" value="1"/>
</dbReference>
<dbReference type="InterPro" id="IPR011013">
    <property type="entry name" value="Gal_mutarotase_sf_dom"/>
</dbReference>
<dbReference type="PANTHER" id="PTHR11122:SF13">
    <property type="entry name" value="GLUCOSE-6-PHOSPHATE 1-EPIMERASE"/>
    <property type="match status" value="1"/>
</dbReference>
<dbReference type="InterPro" id="IPR008183">
    <property type="entry name" value="Aldose_1/G6P_1-epimerase"/>
</dbReference>
<feature type="binding site" evidence="7">
    <location>
        <position position="122"/>
    </location>
    <ligand>
        <name>substrate</name>
    </ligand>
</feature>
<evidence type="ECO:0000313" key="8">
    <source>
        <dbReference type="EMBL" id="OQE22648.1"/>
    </source>
</evidence>
<feature type="binding site" evidence="7">
    <location>
        <position position="127"/>
    </location>
    <ligand>
        <name>substrate</name>
    </ligand>
</feature>
<evidence type="ECO:0000256" key="1">
    <source>
        <dbReference type="ARBA" id="ARBA00001096"/>
    </source>
</evidence>